<dbReference type="EMBL" id="OV121140">
    <property type="protein sequence ID" value="CAH0563733.1"/>
    <property type="molecule type" value="Genomic_DNA"/>
</dbReference>
<accession>A0A9P0FQR0</accession>
<evidence type="ECO:0000313" key="2">
    <source>
        <dbReference type="Proteomes" id="UP001154078"/>
    </source>
</evidence>
<dbReference type="OrthoDB" id="6497308at2759"/>
<keyword evidence="2" id="KW-1185">Reference proteome</keyword>
<dbReference type="AlphaFoldDB" id="A0A9P0FQR0"/>
<name>A0A9P0FQR0_BRAAE</name>
<proteinExistence type="predicted"/>
<reference evidence="1" key="1">
    <citation type="submission" date="2021-12" db="EMBL/GenBank/DDBJ databases">
        <authorList>
            <person name="King R."/>
        </authorList>
    </citation>
    <scope>NUCLEOTIDE SEQUENCE</scope>
</reference>
<organism evidence="1 2">
    <name type="scientific">Brassicogethes aeneus</name>
    <name type="common">Rape pollen beetle</name>
    <name type="synonym">Meligethes aeneus</name>
    <dbReference type="NCBI Taxonomy" id="1431903"/>
    <lineage>
        <taxon>Eukaryota</taxon>
        <taxon>Metazoa</taxon>
        <taxon>Ecdysozoa</taxon>
        <taxon>Arthropoda</taxon>
        <taxon>Hexapoda</taxon>
        <taxon>Insecta</taxon>
        <taxon>Pterygota</taxon>
        <taxon>Neoptera</taxon>
        <taxon>Endopterygota</taxon>
        <taxon>Coleoptera</taxon>
        <taxon>Polyphaga</taxon>
        <taxon>Cucujiformia</taxon>
        <taxon>Nitidulidae</taxon>
        <taxon>Meligethinae</taxon>
        <taxon>Brassicogethes</taxon>
    </lineage>
</organism>
<protein>
    <submittedName>
        <fullName evidence="1">Uncharacterized protein</fullName>
    </submittedName>
</protein>
<dbReference type="Proteomes" id="UP001154078">
    <property type="component" value="Chromosome 9"/>
</dbReference>
<sequence length="342" mass="39364">MKLSNDMADTVLIKQKPEDRIDYESVQGKFGWTSIDNFNVPYVIRAGEKFTAIRIAEMKLLQQFKDFCNSEVYGCFTIKQHKMTAAEIRLFNEINMFHSNAFYGNYPFTEIDNLLKLEDVENLYDLYSFIKSAYNDQVSVSDTSPCGFVKMDDQPPVPYVVVKGLKYLPMFYFEGAQEYLEGNAIEITDWHLSYLKFCCKIQGIRQEFYSSEKCQVVEFEELKKFLPPETDFKFAWPNNGVKSFFKKVAGEKAKQRTVHSAINNTVNSAINNTVNSAISNTVNSAINNNDAQSQTLLNQYMSAGTNRTQQMAASNYLQMYNNYLNQQFYSYPQGVGQNVQNR</sequence>
<evidence type="ECO:0000313" key="1">
    <source>
        <dbReference type="EMBL" id="CAH0563733.1"/>
    </source>
</evidence>
<gene>
    <name evidence="1" type="ORF">MELIAE_LOCUS12480</name>
</gene>